<proteinExistence type="predicted"/>
<organism evidence="2 3">
    <name type="scientific">Stylosanthes scabra</name>
    <dbReference type="NCBI Taxonomy" id="79078"/>
    <lineage>
        <taxon>Eukaryota</taxon>
        <taxon>Viridiplantae</taxon>
        <taxon>Streptophyta</taxon>
        <taxon>Embryophyta</taxon>
        <taxon>Tracheophyta</taxon>
        <taxon>Spermatophyta</taxon>
        <taxon>Magnoliopsida</taxon>
        <taxon>eudicotyledons</taxon>
        <taxon>Gunneridae</taxon>
        <taxon>Pentapetalae</taxon>
        <taxon>rosids</taxon>
        <taxon>fabids</taxon>
        <taxon>Fabales</taxon>
        <taxon>Fabaceae</taxon>
        <taxon>Papilionoideae</taxon>
        <taxon>50 kb inversion clade</taxon>
        <taxon>dalbergioids sensu lato</taxon>
        <taxon>Dalbergieae</taxon>
        <taxon>Pterocarpus clade</taxon>
        <taxon>Stylosanthes</taxon>
    </lineage>
</organism>
<gene>
    <name evidence="2" type="ORF">PIB30_040537</name>
</gene>
<feature type="region of interest" description="Disordered" evidence="1">
    <location>
        <begin position="54"/>
        <end position="74"/>
    </location>
</feature>
<name>A0ABU6TGS8_9FABA</name>
<protein>
    <submittedName>
        <fullName evidence="2">Uncharacterized protein</fullName>
    </submittedName>
</protein>
<evidence type="ECO:0000256" key="1">
    <source>
        <dbReference type="SAM" id="MobiDB-lite"/>
    </source>
</evidence>
<feature type="compositionally biased region" description="Polar residues" evidence="1">
    <location>
        <begin position="1"/>
        <end position="15"/>
    </location>
</feature>
<evidence type="ECO:0000313" key="3">
    <source>
        <dbReference type="Proteomes" id="UP001341840"/>
    </source>
</evidence>
<feature type="region of interest" description="Disordered" evidence="1">
    <location>
        <begin position="1"/>
        <end position="21"/>
    </location>
</feature>
<keyword evidence="3" id="KW-1185">Reference proteome</keyword>
<sequence length="100" mass="11172">MWTSRTFPTSSTDQPTMGRVLGPTSQLAWGIRPSKRDPTRRAFHERDVARSLLPTGIGNVPPCIPPKHQFSPPPVPLKIQQLDSQQQPTFGLDWAHSVPH</sequence>
<accession>A0ABU6TGS8</accession>
<comment type="caution">
    <text evidence="2">The sequence shown here is derived from an EMBL/GenBank/DDBJ whole genome shotgun (WGS) entry which is preliminary data.</text>
</comment>
<evidence type="ECO:0000313" key="2">
    <source>
        <dbReference type="EMBL" id="MED6147063.1"/>
    </source>
</evidence>
<dbReference type="EMBL" id="JASCZI010090840">
    <property type="protein sequence ID" value="MED6147063.1"/>
    <property type="molecule type" value="Genomic_DNA"/>
</dbReference>
<dbReference type="Proteomes" id="UP001341840">
    <property type="component" value="Unassembled WGS sequence"/>
</dbReference>
<reference evidence="2 3" key="1">
    <citation type="journal article" date="2023" name="Plants (Basel)">
        <title>Bridging the Gap: Combining Genomics and Transcriptomics Approaches to Understand Stylosanthes scabra, an Orphan Legume from the Brazilian Caatinga.</title>
        <authorList>
            <person name="Ferreira-Neto J.R.C."/>
            <person name="da Silva M.D."/>
            <person name="Binneck E."/>
            <person name="de Melo N.F."/>
            <person name="da Silva R.H."/>
            <person name="de Melo A.L.T.M."/>
            <person name="Pandolfi V."/>
            <person name="Bustamante F.O."/>
            <person name="Brasileiro-Vidal A.C."/>
            <person name="Benko-Iseppon A.M."/>
        </authorList>
    </citation>
    <scope>NUCLEOTIDE SEQUENCE [LARGE SCALE GENOMIC DNA]</scope>
    <source>
        <tissue evidence="2">Leaves</tissue>
    </source>
</reference>